<dbReference type="InterPro" id="IPR000780">
    <property type="entry name" value="CheR_MeTrfase"/>
</dbReference>
<evidence type="ECO:0000256" key="4">
    <source>
        <dbReference type="ARBA" id="ARBA00022679"/>
    </source>
</evidence>
<dbReference type="InterPro" id="IPR026024">
    <property type="entry name" value="Chemotaxis_MeTrfase_CheR"/>
</dbReference>
<dbReference type="AlphaFoldDB" id="A0A9W6G3N1"/>
<keyword evidence="3 7" id="KW-0489">Methyltransferase</keyword>
<evidence type="ECO:0000313" key="7">
    <source>
        <dbReference type="EMBL" id="GLI39767.1"/>
    </source>
</evidence>
<dbReference type="Pfam" id="PF01739">
    <property type="entry name" value="CheR"/>
    <property type="match status" value="1"/>
</dbReference>
<dbReference type="SUPFAM" id="SSF47757">
    <property type="entry name" value="Chemotaxis receptor methyltransferase CheR, N-terminal domain"/>
    <property type="match status" value="1"/>
</dbReference>
<protein>
    <recommendedName>
        <fullName evidence="2">protein-glutamate O-methyltransferase</fullName>
        <ecNumber evidence="2">2.1.1.80</ecNumber>
    </recommendedName>
</protein>
<evidence type="ECO:0000259" key="6">
    <source>
        <dbReference type="PROSITE" id="PS50123"/>
    </source>
</evidence>
<dbReference type="PANTHER" id="PTHR24422">
    <property type="entry name" value="CHEMOTAXIS PROTEIN METHYLTRANSFERASE"/>
    <property type="match status" value="1"/>
</dbReference>
<keyword evidence="5" id="KW-0949">S-adenosyl-L-methionine</keyword>
<dbReference type="RefSeq" id="WP_214184602.1">
    <property type="nucleotide sequence ID" value="NZ_BSDS01000002.1"/>
</dbReference>
<dbReference type="InterPro" id="IPR050903">
    <property type="entry name" value="Bact_Chemotaxis_MeTrfase"/>
</dbReference>
<comment type="catalytic activity">
    <reaction evidence="1">
        <text>L-glutamyl-[protein] + S-adenosyl-L-methionine = [protein]-L-glutamate 5-O-methyl ester + S-adenosyl-L-homocysteine</text>
        <dbReference type="Rhea" id="RHEA:24452"/>
        <dbReference type="Rhea" id="RHEA-COMP:10208"/>
        <dbReference type="Rhea" id="RHEA-COMP:10311"/>
        <dbReference type="ChEBI" id="CHEBI:29973"/>
        <dbReference type="ChEBI" id="CHEBI:57856"/>
        <dbReference type="ChEBI" id="CHEBI:59789"/>
        <dbReference type="ChEBI" id="CHEBI:82795"/>
        <dbReference type="EC" id="2.1.1.80"/>
    </reaction>
</comment>
<dbReference type="Pfam" id="PF03705">
    <property type="entry name" value="CheR_N"/>
    <property type="match status" value="1"/>
</dbReference>
<evidence type="ECO:0000256" key="5">
    <source>
        <dbReference type="ARBA" id="ARBA00022691"/>
    </source>
</evidence>
<evidence type="ECO:0000313" key="8">
    <source>
        <dbReference type="Proteomes" id="UP001144352"/>
    </source>
</evidence>
<reference evidence="7" key="1">
    <citation type="submission" date="2022-12" db="EMBL/GenBank/DDBJ databases">
        <title>Reference genome sequencing for broad-spectrum identification of bacterial and archaeal isolates by mass spectrometry.</title>
        <authorList>
            <person name="Sekiguchi Y."/>
            <person name="Tourlousse D.M."/>
        </authorList>
    </citation>
    <scope>NUCLEOTIDE SEQUENCE</scope>
    <source>
        <strain evidence="7">H2</strain>
    </source>
</reference>
<accession>A0A9W6G3N1</accession>
<dbReference type="InterPro" id="IPR022642">
    <property type="entry name" value="CheR_C"/>
</dbReference>
<evidence type="ECO:0000256" key="2">
    <source>
        <dbReference type="ARBA" id="ARBA00012534"/>
    </source>
</evidence>
<dbReference type="InterPro" id="IPR029063">
    <property type="entry name" value="SAM-dependent_MTases_sf"/>
</dbReference>
<dbReference type="Proteomes" id="UP001144352">
    <property type="component" value="Unassembled WGS sequence"/>
</dbReference>
<dbReference type="EC" id="2.1.1.80" evidence="2"/>
<dbReference type="Gene3D" id="1.10.155.10">
    <property type="entry name" value="Chemotaxis receptor methyltransferase CheR, N-terminal domain"/>
    <property type="match status" value="1"/>
</dbReference>
<gene>
    <name evidence="7" type="primary">cheR34H</name>
    <name evidence="7" type="ORF">GHYDROH2_32680</name>
</gene>
<dbReference type="Gene3D" id="3.40.50.150">
    <property type="entry name" value="Vaccinia Virus protein VP39"/>
    <property type="match status" value="1"/>
</dbReference>
<name>A0A9W6G3N1_9BACT</name>
<keyword evidence="8" id="KW-1185">Reference proteome</keyword>
<evidence type="ECO:0000256" key="1">
    <source>
        <dbReference type="ARBA" id="ARBA00001541"/>
    </source>
</evidence>
<dbReference type="SUPFAM" id="SSF53335">
    <property type="entry name" value="S-adenosyl-L-methionine-dependent methyltransferases"/>
    <property type="match status" value="1"/>
</dbReference>
<dbReference type="PANTHER" id="PTHR24422:SF26">
    <property type="entry name" value="CHEMOTAXIS PROTEIN METHYLTRANSFERASE"/>
    <property type="match status" value="1"/>
</dbReference>
<dbReference type="GO" id="GO:0032259">
    <property type="term" value="P:methylation"/>
    <property type="evidence" value="ECO:0007669"/>
    <property type="project" value="UniProtKB-KW"/>
</dbReference>
<dbReference type="PRINTS" id="PR00996">
    <property type="entry name" value="CHERMTFRASE"/>
</dbReference>
<dbReference type="EMBL" id="BSDS01000002">
    <property type="protein sequence ID" value="GLI39767.1"/>
    <property type="molecule type" value="Genomic_DNA"/>
</dbReference>
<keyword evidence="4" id="KW-0808">Transferase</keyword>
<dbReference type="PIRSF" id="PIRSF000410">
    <property type="entry name" value="CheR"/>
    <property type="match status" value="1"/>
</dbReference>
<dbReference type="CDD" id="cd02440">
    <property type="entry name" value="AdoMet_MTases"/>
    <property type="match status" value="1"/>
</dbReference>
<proteinExistence type="predicted"/>
<dbReference type="InterPro" id="IPR036804">
    <property type="entry name" value="CheR_N_sf"/>
</dbReference>
<dbReference type="PROSITE" id="PS50123">
    <property type="entry name" value="CHER"/>
    <property type="match status" value="1"/>
</dbReference>
<dbReference type="SMART" id="SM00138">
    <property type="entry name" value="MeTrc"/>
    <property type="match status" value="1"/>
</dbReference>
<evidence type="ECO:0000256" key="3">
    <source>
        <dbReference type="ARBA" id="ARBA00022603"/>
    </source>
</evidence>
<comment type="caution">
    <text evidence="7">The sequence shown here is derived from an EMBL/GenBank/DDBJ whole genome shotgun (WGS) entry which is preliminary data.</text>
</comment>
<sequence length="289" mass="32997">MLTEATDSRNLPAAMSDREFSRFAEFIYDQCGIKMPPAKKTMLEARLQKRLRALGLRGFQDYADFIFSREGAGLELVHLIDVVTTNKTDFFREPAHFDFLVGKALPDLAESRGIGFRKGLSLWSAGCSSGEEPYTLAMVLAEFAEQNQGFSYSILATDICTTVLDKAKLAIYEEERVEPVSLPLKRKYLLRGKDGQKGLVRIAPELRSRIRFRRLNFMDDDFGLREPMDIIFCRNVIIYFDKRTQERLLNKFCRHLIPGGYLFMGHSETLSGLDVPLVQVASTIYRKPQ</sequence>
<dbReference type="GO" id="GO:0008983">
    <property type="term" value="F:protein-glutamate O-methyltransferase activity"/>
    <property type="evidence" value="ECO:0007669"/>
    <property type="project" value="UniProtKB-EC"/>
</dbReference>
<organism evidence="7 8">
    <name type="scientific">Geobacter hydrogenophilus</name>
    <dbReference type="NCBI Taxonomy" id="40983"/>
    <lineage>
        <taxon>Bacteria</taxon>
        <taxon>Pseudomonadati</taxon>
        <taxon>Thermodesulfobacteriota</taxon>
        <taxon>Desulfuromonadia</taxon>
        <taxon>Geobacterales</taxon>
        <taxon>Geobacteraceae</taxon>
        <taxon>Geobacter</taxon>
    </lineage>
</organism>
<dbReference type="InterPro" id="IPR022641">
    <property type="entry name" value="CheR_N"/>
</dbReference>
<feature type="domain" description="CheR-type methyltransferase" evidence="6">
    <location>
        <begin position="8"/>
        <end position="289"/>
    </location>
</feature>